<dbReference type="InterPro" id="IPR025525">
    <property type="entry name" value="hAT-like_transposase_RNase-H"/>
</dbReference>
<evidence type="ECO:0000259" key="3">
    <source>
        <dbReference type="Pfam" id="PF14372"/>
    </source>
</evidence>
<dbReference type="EMBL" id="CAEKDK010000007">
    <property type="protein sequence ID" value="CAB4285888.1"/>
    <property type="molecule type" value="Genomic_DNA"/>
</dbReference>
<dbReference type="SUPFAM" id="SSF53098">
    <property type="entry name" value="Ribonuclease H-like"/>
    <property type="match status" value="1"/>
</dbReference>
<dbReference type="InterPro" id="IPR008906">
    <property type="entry name" value="HATC_C_dom"/>
</dbReference>
<evidence type="ECO:0000313" key="4">
    <source>
        <dbReference type="EMBL" id="CAB4285888.1"/>
    </source>
</evidence>
<keyword evidence="1" id="KW-0238">DNA-binding</keyword>
<dbReference type="GO" id="GO:0003677">
    <property type="term" value="F:DNA binding"/>
    <property type="evidence" value="ECO:0007669"/>
    <property type="project" value="UniProtKB-KW"/>
</dbReference>
<protein>
    <recommendedName>
        <fullName evidence="6">BED-type domain-containing protein</fullName>
    </recommendedName>
</protein>
<dbReference type="InterPro" id="IPR012337">
    <property type="entry name" value="RNaseH-like_sf"/>
</dbReference>
<dbReference type="Pfam" id="PF14372">
    <property type="entry name" value="hAT-like_RNase-H"/>
    <property type="match status" value="1"/>
</dbReference>
<reference evidence="4 5" key="1">
    <citation type="submission" date="2020-05" db="EMBL/GenBank/DDBJ databases">
        <authorList>
            <person name="Campoy J."/>
            <person name="Schneeberger K."/>
            <person name="Spophaly S."/>
        </authorList>
    </citation>
    <scope>NUCLEOTIDE SEQUENCE [LARGE SCALE GENOMIC DNA]</scope>
    <source>
        <strain evidence="4">PruArmRojPasFocal</strain>
    </source>
</reference>
<dbReference type="Proteomes" id="UP000507222">
    <property type="component" value="Unassembled WGS sequence"/>
</dbReference>
<feature type="domain" description="HAT C-terminal dimerisation" evidence="2">
    <location>
        <begin position="566"/>
        <end position="648"/>
    </location>
</feature>
<evidence type="ECO:0000259" key="2">
    <source>
        <dbReference type="Pfam" id="PF05699"/>
    </source>
</evidence>
<evidence type="ECO:0000256" key="1">
    <source>
        <dbReference type="ARBA" id="ARBA00023125"/>
    </source>
</evidence>
<gene>
    <name evidence="4" type="ORF">CURHAP_LOCUS41919</name>
</gene>
<dbReference type="PANTHER" id="PTHR46481">
    <property type="entry name" value="ZINC FINGER BED DOMAIN-CONTAINING PROTEIN 4"/>
    <property type="match status" value="1"/>
</dbReference>
<organism evidence="4 5">
    <name type="scientific">Prunus armeniaca</name>
    <name type="common">Apricot</name>
    <name type="synonym">Armeniaca vulgaris</name>
    <dbReference type="NCBI Taxonomy" id="36596"/>
    <lineage>
        <taxon>Eukaryota</taxon>
        <taxon>Viridiplantae</taxon>
        <taxon>Streptophyta</taxon>
        <taxon>Embryophyta</taxon>
        <taxon>Tracheophyta</taxon>
        <taxon>Spermatophyta</taxon>
        <taxon>Magnoliopsida</taxon>
        <taxon>eudicotyledons</taxon>
        <taxon>Gunneridae</taxon>
        <taxon>Pentapetalae</taxon>
        <taxon>rosids</taxon>
        <taxon>fabids</taxon>
        <taxon>Rosales</taxon>
        <taxon>Rosaceae</taxon>
        <taxon>Amygdaloideae</taxon>
        <taxon>Amygdaleae</taxon>
        <taxon>Prunus</taxon>
    </lineage>
</organism>
<dbReference type="Pfam" id="PF05699">
    <property type="entry name" value="Dimer_Tnp_hAT"/>
    <property type="match status" value="1"/>
</dbReference>
<accession>A0A6J5VJ11</accession>
<dbReference type="AlphaFoldDB" id="A0A6J5VJ11"/>
<dbReference type="GO" id="GO:0046983">
    <property type="term" value="F:protein dimerization activity"/>
    <property type="evidence" value="ECO:0007669"/>
    <property type="project" value="InterPro"/>
</dbReference>
<sequence>MDVTESTECMRLTDEESIDVSMGGDTSAANVEYKESSPRSKKPRGINIGKRKLRSSAWETFDLLPLGEDKKRRAKCKNCETIYVCDSRCGTGNLLNHAKNCVKKPLGDVKQLLMSSSGLRSPKFDHIRFRNLLIEAIIKHNLPFSFVEYEGVRALFAYVSPDIKLPCRNTVKACVLRMFKSERQKLQSLLSSVQGRICLTSDLWTSLCTDDYLALTTHFVDKDWRLHKRIINFCHMPPPHSGVALSEKINTLLTEWGIEKKLFSITLDNASANTAFVDILTNQLNFRSLLLMGRKFFHVRCCAHISNLIVQDGLKEIDSSVTKIRECVKYIKGSKARKQKFYDCVAQVGIVGSKRGLRQDVPIRWNSTYTMLDSALFYHRAFINLGLIDSNFSSCPSPQEWIKVEKISKFLGYFYEVTCLFSGTKYPTSNLFFPKIFIIQHQIKAAIEDDDIFMNKIGTNMSMKFEKYWSEYSLILAIAIILDPRYKLHFVEWAYTKLHGKDSREFKGVTDTLTSLFHVYTETLSPLLNASFPTNETTSHNEGGDTILEDFDNSYKNGSSSCKKNELHKDLDEERLDRKQDIDVLSWWQMEHFHYPILSHLARDVLTIPISTVASELAFSIGGRVLDQYRSSLLPQTVQAFLCTRDWLFGNGAIDEGSAEVESLTEDIFNLTCEETRSGQCSNMRLHIW</sequence>
<proteinExistence type="predicted"/>
<evidence type="ECO:0000313" key="5">
    <source>
        <dbReference type="Proteomes" id="UP000507222"/>
    </source>
</evidence>
<dbReference type="InterPro" id="IPR052035">
    <property type="entry name" value="ZnF_BED_domain_contain"/>
</dbReference>
<dbReference type="SMART" id="SM00614">
    <property type="entry name" value="ZnF_BED"/>
    <property type="match status" value="1"/>
</dbReference>
<name>A0A6J5VJ11_PRUAR</name>
<feature type="domain" description="hAT-like transposase RNase-H fold" evidence="3">
    <location>
        <begin position="422"/>
        <end position="520"/>
    </location>
</feature>
<dbReference type="PANTHER" id="PTHR46481:SF6">
    <property type="entry name" value="ZINC FINGER BED DOMAIN-CONTAINING PROTEIN RICESLEEPER 2-LIKE"/>
    <property type="match status" value="1"/>
</dbReference>
<evidence type="ECO:0008006" key="6">
    <source>
        <dbReference type="Google" id="ProtNLM"/>
    </source>
</evidence>